<dbReference type="GO" id="GO:0003677">
    <property type="term" value="F:DNA binding"/>
    <property type="evidence" value="ECO:0007669"/>
    <property type="project" value="UniProtKB-KW"/>
</dbReference>
<dbReference type="InterPro" id="IPR000835">
    <property type="entry name" value="HTH_MarR-typ"/>
</dbReference>
<dbReference type="Gene3D" id="1.10.10.10">
    <property type="entry name" value="Winged helix-like DNA-binding domain superfamily/Winged helix DNA-binding domain"/>
    <property type="match status" value="1"/>
</dbReference>
<proteinExistence type="predicted"/>
<dbReference type="PROSITE" id="PS50995">
    <property type="entry name" value="HTH_MARR_2"/>
    <property type="match status" value="1"/>
</dbReference>
<dbReference type="GO" id="GO:0006355">
    <property type="term" value="P:regulation of DNA-templated transcription"/>
    <property type="evidence" value="ECO:0007669"/>
    <property type="project" value="UniProtKB-ARBA"/>
</dbReference>
<dbReference type="Pfam" id="PF01047">
    <property type="entry name" value="MarR"/>
    <property type="match status" value="1"/>
</dbReference>
<dbReference type="SMART" id="SM00347">
    <property type="entry name" value="HTH_MARR"/>
    <property type="match status" value="1"/>
</dbReference>
<gene>
    <name evidence="5" type="ORF">V6668_03175</name>
</gene>
<dbReference type="GeneID" id="93474434"/>
<reference evidence="5 6" key="1">
    <citation type="submission" date="2024-02" db="EMBL/GenBank/DDBJ databases">
        <title>Complete sequences of two Paenibacillus sp. strains and one Lysinibacillus strain isolated from the environment on STAA medium highlight biotechnological potential.</title>
        <authorList>
            <person name="Attere S.A."/>
            <person name="Piche L.C."/>
            <person name="Intertaglia L."/>
            <person name="Lami R."/>
            <person name="Charette S.J."/>
            <person name="Vincent A.T."/>
        </authorList>
    </citation>
    <scope>NUCLEOTIDE SEQUENCE [LARGE SCALE GENOMIC DNA]</scope>
    <source>
        <strain evidence="5 6">Y5S-7</strain>
    </source>
</reference>
<protein>
    <submittedName>
        <fullName evidence="5">MarR family transcriptional regulator</fullName>
    </submittedName>
</protein>
<dbReference type="InterPro" id="IPR036388">
    <property type="entry name" value="WH-like_DNA-bd_sf"/>
</dbReference>
<evidence type="ECO:0000259" key="4">
    <source>
        <dbReference type="PROSITE" id="PS50995"/>
    </source>
</evidence>
<dbReference type="PANTHER" id="PTHR42756">
    <property type="entry name" value="TRANSCRIPTIONAL REGULATOR, MARR"/>
    <property type="match status" value="1"/>
</dbReference>
<evidence type="ECO:0000256" key="3">
    <source>
        <dbReference type="ARBA" id="ARBA00023163"/>
    </source>
</evidence>
<accession>A0ABD8AUJ0</accession>
<keyword evidence="1" id="KW-0805">Transcription regulation</keyword>
<dbReference type="PANTHER" id="PTHR42756:SF1">
    <property type="entry name" value="TRANSCRIPTIONAL REPRESSOR OF EMRAB OPERON"/>
    <property type="match status" value="1"/>
</dbReference>
<dbReference type="PRINTS" id="PR00598">
    <property type="entry name" value="HTHMARR"/>
</dbReference>
<evidence type="ECO:0000313" key="6">
    <source>
        <dbReference type="Proteomes" id="UP001364764"/>
    </source>
</evidence>
<name>A0ABD8AUJ0_PAEAM</name>
<evidence type="ECO:0000256" key="1">
    <source>
        <dbReference type="ARBA" id="ARBA00023015"/>
    </source>
</evidence>
<dbReference type="AlphaFoldDB" id="A0ABD8AUJ0"/>
<sequence>MDLYNITGFLIHRTDVKLTNYFTKQLKPYKVTPEQWSIISCLDMDKAMTQKELAEAIDRDQTTVVRMIHSLERKGMVRRIVHDQDKRSHYLYLSSKGQEVKGKLLLTVKNAHDYVTRGLEHDELNQLKMILDKLYRNVQED</sequence>
<feature type="domain" description="HTH marR-type" evidence="4">
    <location>
        <begin position="1"/>
        <end position="136"/>
    </location>
</feature>
<dbReference type="EMBL" id="CP145892">
    <property type="protein sequence ID" value="WWP21210.1"/>
    <property type="molecule type" value="Genomic_DNA"/>
</dbReference>
<keyword evidence="2" id="KW-0238">DNA-binding</keyword>
<evidence type="ECO:0000313" key="5">
    <source>
        <dbReference type="EMBL" id="WWP21210.1"/>
    </source>
</evidence>
<dbReference type="Proteomes" id="UP001364764">
    <property type="component" value="Chromosome"/>
</dbReference>
<organism evidence="5 6">
    <name type="scientific">Paenibacillus amylolyticus</name>
    <dbReference type="NCBI Taxonomy" id="1451"/>
    <lineage>
        <taxon>Bacteria</taxon>
        <taxon>Bacillati</taxon>
        <taxon>Bacillota</taxon>
        <taxon>Bacilli</taxon>
        <taxon>Bacillales</taxon>
        <taxon>Paenibacillaceae</taxon>
        <taxon>Paenibacillus</taxon>
    </lineage>
</organism>
<evidence type="ECO:0000256" key="2">
    <source>
        <dbReference type="ARBA" id="ARBA00023125"/>
    </source>
</evidence>
<dbReference type="RefSeq" id="WP_100526987.1">
    <property type="nucleotide sequence ID" value="NZ_CP145892.1"/>
</dbReference>
<dbReference type="SUPFAM" id="SSF46785">
    <property type="entry name" value="Winged helix' DNA-binding domain"/>
    <property type="match status" value="1"/>
</dbReference>
<keyword evidence="3" id="KW-0804">Transcription</keyword>
<dbReference type="InterPro" id="IPR036390">
    <property type="entry name" value="WH_DNA-bd_sf"/>
</dbReference>